<evidence type="ECO:0000313" key="5">
    <source>
        <dbReference type="EMBL" id="GGG67350.1"/>
    </source>
</evidence>
<dbReference type="PANTHER" id="PTHR45138">
    <property type="entry name" value="REGULATORY COMPONENTS OF SENSORY TRANSDUCTION SYSTEM"/>
    <property type="match status" value="1"/>
</dbReference>
<feature type="transmembrane region" description="Helical" evidence="3">
    <location>
        <begin position="152"/>
        <end position="174"/>
    </location>
</feature>
<comment type="caution">
    <text evidence="5">The sequence shown here is derived from an EMBL/GenBank/DDBJ whole genome shotgun (WGS) entry which is preliminary data.</text>
</comment>
<feature type="transmembrane region" description="Helical" evidence="3">
    <location>
        <begin position="25"/>
        <end position="43"/>
    </location>
</feature>
<dbReference type="NCBIfam" id="TIGR00254">
    <property type="entry name" value="GGDEF"/>
    <property type="match status" value="1"/>
</dbReference>
<dbReference type="PANTHER" id="PTHR45138:SF9">
    <property type="entry name" value="DIGUANYLATE CYCLASE DGCM-RELATED"/>
    <property type="match status" value="1"/>
</dbReference>
<reference evidence="5" key="1">
    <citation type="journal article" date="2014" name="Int. J. Syst. Evol. Microbiol.">
        <title>Complete genome sequence of Corynebacterium casei LMG S-19264T (=DSM 44701T), isolated from a smear-ripened cheese.</title>
        <authorList>
            <consortium name="US DOE Joint Genome Institute (JGI-PGF)"/>
            <person name="Walter F."/>
            <person name="Albersmeier A."/>
            <person name="Kalinowski J."/>
            <person name="Ruckert C."/>
        </authorList>
    </citation>
    <scope>NUCLEOTIDE SEQUENCE</scope>
    <source>
        <strain evidence="5">CGMCC 1.12997</strain>
    </source>
</reference>
<reference evidence="5" key="2">
    <citation type="submission" date="2020-09" db="EMBL/GenBank/DDBJ databases">
        <authorList>
            <person name="Sun Q."/>
            <person name="Zhou Y."/>
        </authorList>
    </citation>
    <scope>NUCLEOTIDE SEQUENCE</scope>
    <source>
        <strain evidence="5">CGMCC 1.12997</strain>
    </source>
</reference>
<feature type="transmembrane region" description="Helical" evidence="3">
    <location>
        <begin position="216"/>
        <end position="237"/>
    </location>
</feature>
<accession>A0A917H4X5</accession>
<keyword evidence="6" id="KW-1185">Reference proteome</keyword>
<dbReference type="FunFam" id="3.30.70.270:FF:000001">
    <property type="entry name" value="Diguanylate cyclase domain protein"/>
    <property type="match status" value="1"/>
</dbReference>
<dbReference type="Proteomes" id="UP000647241">
    <property type="component" value="Unassembled WGS sequence"/>
</dbReference>
<dbReference type="EMBL" id="BMGT01000001">
    <property type="protein sequence ID" value="GGG67350.1"/>
    <property type="molecule type" value="Genomic_DNA"/>
</dbReference>
<evidence type="ECO:0000256" key="2">
    <source>
        <dbReference type="ARBA" id="ARBA00034247"/>
    </source>
</evidence>
<feature type="domain" description="GGDEF" evidence="4">
    <location>
        <begin position="353"/>
        <end position="489"/>
    </location>
</feature>
<dbReference type="AlphaFoldDB" id="A0A917H4X5"/>
<dbReference type="InterPro" id="IPR050469">
    <property type="entry name" value="Diguanylate_Cyclase"/>
</dbReference>
<evidence type="ECO:0000256" key="3">
    <source>
        <dbReference type="SAM" id="Phobius"/>
    </source>
</evidence>
<dbReference type="CDD" id="cd01949">
    <property type="entry name" value="GGDEF"/>
    <property type="match status" value="1"/>
</dbReference>
<dbReference type="InterPro" id="IPR000160">
    <property type="entry name" value="GGDEF_dom"/>
</dbReference>
<feature type="transmembrane region" description="Helical" evidence="3">
    <location>
        <begin position="282"/>
        <end position="300"/>
    </location>
</feature>
<keyword evidence="3" id="KW-0812">Transmembrane</keyword>
<dbReference type="GO" id="GO:0052621">
    <property type="term" value="F:diguanylate cyclase activity"/>
    <property type="evidence" value="ECO:0007669"/>
    <property type="project" value="UniProtKB-EC"/>
</dbReference>
<feature type="transmembrane region" description="Helical" evidence="3">
    <location>
        <begin position="55"/>
        <end position="75"/>
    </location>
</feature>
<proteinExistence type="predicted"/>
<keyword evidence="3" id="KW-1133">Transmembrane helix</keyword>
<evidence type="ECO:0000313" key="6">
    <source>
        <dbReference type="Proteomes" id="UP000647241"/>
    </source>
</evidence>
<feature type="transmembrane region" description="Helical" evidence="3">
    <location>
        <begin position="117"/>
        <end position="140"/>
    </location>
</feature>
<gene>
    <name evidence="5" type="ORF">GCM10011585_06550</name>
</gene>
<evidence type="ECO:0000259" key="4">
    <source>
        <dbReference type="PROSITE" id="PS50887"/>
    </source>
</evidence>
<dbReference type="GO" id="GO:1902201">
    <property type="term" value="P:negative regulation of bacterial-type flagellum-dependent cell motility"/>
    <property type="evidence" value="ECO:0007669"/>
    <property type="project" value="TreeGrafter"/>
</dbReference>
<dbReference type="PROSITE" id="PS50887">
    <property type="entry name" value="GGDEF"/>
    <property type="match status" value="1"/>
</dbReference>
<evidence type="ECO:0000256" key="1">
    <source>
        <dbReference type="ARBA" id="ARBA00012528"/>
    </source>
</evidence>
<dbReference type="GO" id="GO:0043709">
    <property type="term" value="P:cell adhesion involved in single-species biofilm formation"/>
    <property type="evidence" value="ECO:0007669"/>
    <property type="project" value="TreeGrafter"/>
</dbReference>
<protein>
    <recommendedName>
        <fullName evidence="1">diguanylate cyclase</fullName>
        <ecNumber evidence="1">2.7.7.65</ecNumber>
    </recommendedName>
</protein>
<dbReference type="Pfam" id="PF00990">
    <property type="entry name" value="GGDEF"/>
    <property type="match status" value="1"/>
</dbReference>
<dbReference type="SMART" id="SM00267">
    <property type="entry name" value="GGDEF"/>
    <property type="match status" value="1"/>
</dbReference>
<dbReference type="InterPro" id="IPR029787">
    <property type="entry name" value="Nucleotide_cyclase"/>
</dbReference>
<comment type="catalytic activity">
    <reaction evidence="2">
        <text>2 GTP = 3',3'-c-di-GMP + 2 diphosphate</text>
        <dbReference type="Rhea" id="RHEA:24898"/>
        <dbReference type="ChEBI" id="CHEBI:33019"/>
        <dbReference type="ChEBI" id="CHEBI:37565"/>
        <dbReference type="ChEBI" id="CHEBI:58805"/>
        <dbReference type="EC" id="2.7.7.65"/>
    </reaction>
</comment>
<organism evidence="5 6">
    <name type="scientific">Edaphobacter dinghuensis</name>
    <dbReference type="NCBI Taxonomy" id="1560005"/>
    <lineage>
        <taxon>Bacteria</taxon>
        <taxon>Pseudomonadati</taxon>
        <taxon>Acidobacteriota</taxon>
        <taxon>Terriglobia</taxon>
        <taxon>Terriglobales</taxon>
        <taxon>Acidobacteriaceae</taxon>
        <taxon>Edaphobacter</taxon>
    </lineage>
</organism>
<feature type="transmembrane region" description="Helical" evidence="3">
    <location>
        <begin position="258"/>
        <end position="276"/>
    </location>
</feature>
<keyword evidence="3" id="KW-0472">Membrane</keyword>
<dbReference type="Gene3D" id="3.30.70.270">
    <property type="match status" value="1"/>
</dbReference>
<feature type="transmembrane region" description="Helical" evidence="3">
    <location>
        <begin position="186"/>
        <end position="204"/>
    </location>
</feature>
<sequence>MWASIVYLGTQALCIKLFPSHAMGVSYPFMILAPWLALAVCWWHARDCAQRTRLLWTLVCTALVVWGIGILFAAWEDLSFYNPMAGADFSDFLFFVYGMPILLAISSPTEGEHNSAFVWLDAVQVVMTALLIYVAAFSVLPFTPRNGHTLSISRLLVIYNFEGFALAAVATLRLLAYTNDGEERRFYQILCSYLWIYASLAALYNHITISTNEHTGLYDLFTVLPFAVLSILAVTLFSEREETVQSARRKPLTLFIDNASPIFFTITLLVLAAALVREHYYIGMSGIAVALAVYAIRATMLQSRYMHAQQELQVARDKMEAMSLTDSLTGVANRRSFDRTLEVEWRRSVRRKSPLSLLMIDVDFFKNLNDKYGHPYGDSCLIEIANALQTALPRSSDLLARYGGEEFGIILSATDARGADTVAFRVREFVRALHLKNETPIGQFVTISIGVATYEFPHEGASADLIQSADEALYRAKRHGRDRIEFAVPATITRESAATSAKVR</sequence>
<dbReference type="EC" id="2.7.7.65" evidence="1"/>
<dbReference type="InterPro" id="IPR043128">
    <property type="entry name" value="Rev_trsase/Diguanyl_cyclase"/>
</dbReference>
<dbReference type="SUPFAM" id="SSF55073">
    <property type="entry name" value="Nucleotide cyclase"/>
    <property type="match status" value="1"/>
</dbReference>
<feature type="transmembrane region" description="Helical" evidence="3">
    <location>
        <begin position="87"/>
        <end position="105"/>
    </location>
</feature>
<dbReference type="GO" id="GO:0005886">
    <property type="term" value="C:plasma membrane"/>
    <property type="evidence" value="ECO:0007669"/>
    <property type="project" value="TreeGrafter"/>
</dbReference>
<name>A0A917H4X5_9BACT</name>